<evidence type="ECO:0000313" key="2">
    <source>
        <dbReference type="Proteomes" id="UP001520140"/>
    </source>
</evidence>
<dbReference type="RefSeq" id="WP_068099584.1">
    <property type="nucleotide sequence ID" value="NZ_JABUKE010000007.1"/>
</dbReference>
<reference evidence="1 2" key="1">
    <citation type="submission" date="2020-06" db="EMBL/GenBank/DDBJ databases">
        <title>Taxonomy, biology and ecology of Rhodococcus bacteria occurring in California pistachio and other woody hosts as revealed by genome sequence analyses.</title>
        <authorList>
            <person name="Gai Y."/>
            <person name="Riely B."/>
        </authorList>
    </citation>
    <scope>NUCLEOTIDE SEQUENCE [LARGE SCALE GENOMIC DNA]</scope>
    <source>
        <strain evidence="1 2">BP-284</strain>
    </source>
</reference>
<gene>
    <name evidence="1" type="ORF">HQ605_08160</name>
</gene>
<organism evidence="1 2">
    <name type="scientific">Rhodococcoides kroppenstedtii</name>
    <dbReference type="NCBI Taxonomy" id="293050"/>
    <lineage>
        <taxon>Bacteria</taxon>
        <taxon>Bacillati</taxon>
        <taxon>Actinomycetota</taxon>
        <taxon>Actinomycetes</taxon>
        <taxon>Mycobacteriales</taxon>
        <taxon>Nocardiaceae</taxon>
        <taxon>Rhodococcoides</taxon>
    </lineage>
</organism>
<dbReference type="Proteomes" id="UP001520140">
    <property type="component" value="Unassembled WGS sequence"/>
</dbReference>
<dbReference type="EMBL" id="JABUKG010000007">
    <property type="protein sequence ID" value="MBY6320790.1"/>
    <property type="molecule type" value="Genomic_DNA"/>
</dbReference>
<sequence>MTASLTARTALTGHTALTPGATSTAFADVLGSIEVDTRRLTASVAGESLTADDVRQLETELGRRLYERLHVRWPVGRDSLARVDRDPDAESRITATVPDVPVPVRIRDVRRDGDTVTATMFGARVTLDDAPTGDTVLLPSGWPALSPGFHLVFGPERPVAAGPEDAALWRVYLAAETFDDGLTVFGDAVSYLRGHVAAWQAKIASSPAWYPRTDAVTVYLGHDERHHAEALADAVSAGARWDRTSAFVATLRPGVGLAQEPDDPDRTRGSLSYGQHRATVLARLALDGLDADAVPAALAAAGVDPIEFWRNTTRRTHRP</sequence>
<accession>A0ABS7NS12</accession>
<evidence type="ECO:0000313" key="1">
    <source>
        <dbReference type="EMBL" id="MBY6320790.1"/>
    </source>
</evidence>
<keyword evidence="2" id="KW-1185">Reference proteome</keyword>
<protein>
    <submittedName>
        <fullName evidence="1">Uncharacterized protein</fullName>
    </submittedName>
</protein>
<proteinExistence type="predicted"/>
<name>A0ABS7NS12_9NOCA</name>
<dbReference type="Pfam" id="PF17914">
    <property type="entry name" value="HopA1"/>
    <property type="match status" value="1"/>
</dbReference>
<comment type="caution">
    <text evidence="1">The sequence shown here is derived from an EMBL/GenBank/DDBJ whole genome shotgun (WGS) entry which is preliminary data.</text>
</comment>
<dbReference type="InterPro" id="IPR040871">
    <property type="entry name" value="HopA1"/>
</dbReference>